<evidence type="ECO:0000259" key="2">
    <source>
        <dbReference type="Pfam" id="PF00419"/>
    </source>
</evidence>
<organism evidence="3 4">
    <name type="scientific">Citrobacter youngae</name>
    <dbReference type="NCBI Taxonomy" id="133448"/>
    <lineage>
        <taxon>Bacteria</taxon>
        <taxon>Pseudomonadati</taxon>
        <taxon>Pseudomonadota</taxon>
        <taxon>Gammaproteobacteria</taxon>
        <taxon>Enterobacterales</taxon>
        <taxon>Enterobacteriaceae</taxon>
        <taxon>Citrobacter</taxon>
        <taxon>Citrobacter freundii complex</taxon>
    </lineage>
</organism>
<evidence type="ECO:0000313" key="3">
    <source>
        <dbReference type="EMBL" id="SUX80167.1"/>
    </source>
</evidence>
<dbReference type="PANTHER" id="PTHR33420:SF26">
    <property type="entry name" value="FIMBRIAL SUBUNIT"/>
    <property type="match status" value="1"/>
</dbReference>
<dbReference type="InterPro" id="IPR036937">
    <property type="entry name" value="Adhesion_dom_fimbrial_sf"/>
</dbReference>
<gene>
    <name evidence="3" type="primary">lpfA</name>
    <name evidence="3" type="ORF">NCTC8782_02749</name>
</gene>
<evidence type="ECO:0000256" key="1">
    <source>
        <dbReference type="SAM" id="SignalP"/>
    </source>
</evidence>
<dbReference type="PANTHER" id="PTHR33420">
    <property type="entry name" value="FIMBRIAL SUBUNIT ELFA-RELATED"/>
    <property type="match status" value="1"/>
</dbReference>
<evidence type="ECO:0000313" key="4">
    <source>
        <dbReference type="Proteomes" id="UP000255286"/>
    </source>
</evidence>
<feature type="signal peptide" evidence="1">
    <location>
        <begin position="1"/>
        <end position="22"/>
    </location>
</feature>
<dbReference type="GO" id="GO:0043709">
    <property type="term" value="P:cell adhesion involved in single-species biofilm formation"/>
    <property type="evidence" value="ECO:0007669"/>
    <property type="project" value="TreeGrafter"/>
</dbReference>
<dbReference type="GO" id="GO:0009289">
    <property type="term" value="C:pilus"/>
    <property type="evidence" value="ECO:0007669"/>
    <property type="project" value="InterPro"/>
</dbReference>
<dbReference type="RefSeq" id="WP_115601656.1">
    <property type="nucleotide sequence ID" value="NZ_CP132279.1"/>
</dbReference>
<protein>
    <submittedName>
        <fullName evidence="3">Major fimbrial subunit</fullName>
    </submittedName>
</protein>
<dbReference type="Proteomes" id="UP000255286">
    <property type="component" value="Unassembled WGS sequence"/>
</dbReference>
<feature type="domain" description="Fimbrial-type adhesion" evidence="2">
    <location>
        <begin position="27"/>
        <end position="189"/>
    </location>
</feature>
<name>A0A9Q8E8T6_9ENTR</name>
<comment type="caution">
    <text evidence="3">The sequence shown here is derived from an EMBL/GenBank/DDBJ whole genome shotgun (WGS) entry which is preliminary data.</text>
</comment>
<dbReference type="InterPro" id="IPR050263">
    <property type="entry name" value="Bact_Fimbrial_Adh_Pro"/>
</dbReference>
<dbReference type="EMBL" id="UIGT01000001">
    <property type="protein sequence ID" value="SUX80167.1"/>
    <property type="molecule type" value="Genomic_DNA"/>
</dbReference>
<dbReference type="SUPFAM" id="SSF49401">
    <property type="entry name" value="Bacterial adhesins"/>
    <property type="match status" value="1"/>
</dbReference>
<dbReference type="Gene3D" id="2.60.40.1090">
    <property type="entry name" value="Fimbrial-type adhesion domain"/>
    <property type="match status" value="1"/>
</dbReference>
<dbReference type="InterPro" id="IPR000259">
    <property type="entry name" value="Adhesion_dom_fimbrial"/>
</dbReference>
<dbReference type="AlphaFoldDB" id="A0A9Q8E8T6"/>
<reference evidence="3 4" key="1">
    <citation type="submission" date="2018-06" db="EMBL/GenBank/DDBJ databases">
        <authorList>
            <consortium name="Pathogen Informatics"/>
            <person name="Doyle S."/>
        </authorList>
    </citation>
    <scope>NUCLEOTIDE SEQUENCE [LARGE SCALE GENOMIC DNA]</scope>
    <source>
        <strain evidence="3 4">NCTC8782</strain>
    </source>
</reference>
<proteinExistence type="predicted"/>
<keyword evidence="1" id="KW-0732">Signal</keyword>
<accession>A0A9Q8E8T6</accession>
<dbReference type="Pfam" id="PF00419">
    <property type="entry name" value="Fimbrial"/>
    <property type="match status" value="1"/>
</dbReference>
<dbReference type="InterPro" id="IPR008966">
    <property type="entry name" value="Adhesion_dom_sf"/>
</dbReference>
<sequence length="190" mass="20095">MKKVVKSIAVGLLALSAGSAWATDGTIEFTGEILTSTCEFANGDTINVELGHYAAKQFKSVGDRSPAIPVDIPLKNCPTTPWKHLDGNTDNSFQMWLETRSGGTVAGNENLIAVNSLDVPATGVGIRIDRAIDGKQMSLNKLTDPKISFTPEADGTTTVGLQAYYVSTVDSSAITPGEANATVDVTIDYR</sequence>
<feature type="chain" id="PRO_5040203683" evidence="1">
    <location>
        <begin position="23"/>
        <end position="190"/>
    </location>
</feature>